<proteinExistence type="predicted"/>
<feature type="compositionally biased region" description="Basic and acidic residues" evidence="1">
    <location>
        <begin position="90"/>
        <end position="99"/>
    </location>
</feature>
<feature type="compositionally biased region" description="Low complexity" evidence="1">
    <location>
        <begin position="57"/>
        <end position="75"/>
    </location>
</feature>
<organism evidence="2 3">
    <name type="scientific">Cryptomeria japonica</name>
    <name type="common">Japanese cedar</name>
    <name type="synonym">Cupressus japonica</name>
    <dbReference type="NCBI Taxonomy" id="3369"/>
    <lineage>
        <taxon>Eukaryota</taxon>
        <taxon>Viridiplantae</taxon>
        <taxon>Streptophyta</taxon>
        <taxon>Embryophyta</taxon>
        <taxon>Tracheophyta</taxon>
        <taxon>Spermatophyta</taxon>
        <taxon>Pinopsida</taxon>
        <taxon>Pinidae</taxon>
        <taxon>Conifers II</taxon>
        <taxon>Cupressales</taxon>
        <taxon>Cupressaceae</taxon>
        <taxon>Cryptomeria</taxon>
    </lineage>
</organism>
<gene>
    <name evidence="2" type="ORF">SUGI_1423490</name>
</gene>
<evidence type="ECO:0000313" key="2">
    <source>
        <dbReference type="EMBL" id="GLJ58214.1"/>
    </source>
</evidence>
<reference evidence="2" key="1">
    <citation type="submission" date="2022-12" db="EMBL/GenBank/DDBJ databases">
        <title>Chromosome-Level Genome Assembly of Japanese Cedar (Cryptomeriajaponica D. Don).</title>
        <authorList>
            <person name="Fujino T."/>
            <person name="Yamaguchi K."/>
            <person name="Yokoyama T."/>
            <person name="Hamanaka T."/>
            <person name="Harazono Y."/>
            <person name="Kamada H."/>
            <person name="Kobayashi W."/>
            <person name="Ujino-Ihara T."/>
            <person name="Uchiyama K."/>
            <person name="Matsumoto A."/>
            <person name="Izuno A."/>
            <person name="Tsumura Y."/>
            <person name="Toyoda A."/>
            <person name="Shigenobu S."/>
            <person name="Moriguchi Y."/>
            <person name="Ueno S."/>
            <person name="Kasahara M."/>
        </authorList>
    </citation>
    <scope>NUCLEOTIDE SEQUENCE</scope>
</reference>
<accession>A0AAD3NUH2</accession>
<feature type="compositionally biased region" description="Basic and acidic residues" evidence="1">
    <location>
        <begin position="32"/>
        <end position="41"/>
    </location>
</feature>
<protein>
    <submittedName>
        <fullName evidence="2">Uncharacterized protein</fullName>
    </submittedName>
</protein>
<evidence type="ECO:0000256" key="1">
    <source>
        <dbReference type="SAM" id="MobiDB-lite"/>
    </source>
</evidence>
<keyword evidence="3" id="KW-1185">Reference proteome</keyword>
<name>A0AAD3NUH2_CRYJA</name>
<sequence>MVLYANEPSIEDPQQQIAARIDQSPTATPIAQREKAYKTPKTDCQSTCDFSNGLDCTSATAPTSTLTTTQQTSPPGNGNNIQWKKQGRNTMRDPTKPTAKDGAPAK</sequence>
<dbReference type="Proteomes" id="UP001234787">
    <property type="component" value="Unassembled WGS sequence"/>
</dbReference>
<evidence type="ECO:0000313" key="3">
    <source>
        <dbReference type="Proteomes" id="UP001234787"/>
    </source>
</evidence>
<dbReference type="EMBL" id="BSEH01000302">
    <property type="protein sequence ID" value="GLJ58214.1"/>
    <property type="molecule type" value="Genomic_DNA"/>
</dbReference>
<comment type="caution">
    <text evidence="2">The sequence shown here is derived from an EMBL/GenBank/DDBJ whole genome shotgun (WGS) entry which is preliminary data.</text>
</comment>
<dbReference type="AlphaFoldDB" id="A0AAD3NUH2"/>
<feature type="region of interest" description="Disordered" evidence="1">
    <location>
        <begin position="22"/>
        <end position="106"/>
    </location>
</feature>